<name>A0A0R1RE79_9LACO</name>
<gene>
    <name evidence="1" type="ORF">FC70_GL000859</name>
</gene>
<dbReference type="AlphaFoldDB" id="A0A0R1RE79"/>
<reference evidence="1 2" key="1">
    <citation type="journal article" date="2015" name="Genome Announc.">
        <title>Expanding the biotechnology potential of lactobacilli through comparative genomics of 213 strains and associated genera.</title>
        <authorList>
            <person name="Sun Z."/>
            <person name="Harris H.M."/>
            <person name="McCann A."/>
            <person name="Guo C."/>
            <person name="Argimon S."/>
            <person name="Zhang W."/>
            <person name="Yang X."/>
            <person name="Jeffery I.B."/>
            <person name="Cooney J.C."/>
            <person name="Kagawa T.F."/>
            <person name="Liu W."/>
            <person name="Song Y."/>
            <person name="Salvetti E."/>
            <person name="Wrobel A."/>
            <person name="Rasinkangas P."/>
            <person name="Parkhill J."/>
            <person name="Rea M.C."/>
            <person name="O'Sullivan O."/>
            <person name="Ritari J."/>
            <person name="Douillard F.P."/>
            <person name="Paul Ross R."/>
            <person name="Yang R."/>
            <person name="Briner A.E."/>
            <person name="Felis G.E."/>
            <person name="de Vos W.M."/>
            <person name="Barrangou R."/>
            <person name="Klaenhammer T.R."/>
            <person name="Caufield P.W."/>
            <person name="Cui Y."/>
            <person name="Zhang H."/>
            <person name="O'Toole P.W."/>
        </authorList>
    </citation>
    <scope>NUCLEOTIDE SEQUENCE [LARGE SCALE GENOMIC DNA]</scope>
    <source>
        <strain evidence="1 2">DSM 15707</strain>
    </source>
</reference>
<proteinExistence type="predicted"/>
<dbReference type="InterPro" id="IPR024499">
    <property type="entry name" value="Mbeg1-like"/>
</dbReference>
<sequence>MTMIDYVIEFGEHSFEDSELNDIDATILSQLAYLDFGYLQREGVTKIDDLSTQQIQIAVEATWKAQQNAELLYAMKRSARFNSVSWHDWVESKNIEAEEQFSAVTFELNQETRFISYRGTTATLTDWKEDFNMTFMTKIPSQVAALKYYKKRQQVAPGNYYLGGHSKGGNLAIYTLVHSQINDQKSVVAAYSIDGPGLNDQIPATNLKQIRKIIPESSVIGLLLEPDTNYKVVKSDAFGFNQHDPHSWQTRGNEFILTATTSTFSQYTQVSIAKWLESLDEATKGEFLDSVFAVIKAANVDNLGELAANWPANLKIILSAVFATDEDTRKRWKAVSNKLRVIMKQEAKERLSQRFSRTSVLSKPDAATSIISRYQKKSDHLN</sequence>
<dbReference type="OrthoDB" id="9769481at2"/>
<organism evidence="1 2">
    <name type="scientific">Paucilactobacillus oligofermentans DSM 15707 = LMG 22743</name>
    <dbReference type="NCBI Taxonomy" id="1423778"/>
    <lineage>
        <taxon>Bacteria</taxon>
        <taxon>Bacillati</taxon>
        <taxon>Bacillota</taxon>
        <taxon>Bacilli</taxon>
        <taxon>Lactobacillales</taxon>
        <taxon>Lactobacillaceae</taxon>
        <taxon>Paucilactobacillus</taxon>
    </lineage>
</organism>
<dbReference type="InterPro" id="IPR029058">
    <property type="entry name" value="AB_hydrolase_fold"/>
</dbReference>
<protein>
    <recommendedName>
        <fullName evidence="3">DUF2974 domain-containing protein</fullName>
    </recommendedName>
</protein>
<dbReference type="Pfam" id="PF11187">
    <property type="entry name" value="Mbeg1-like"/>
    <property type="match status" value="1"/>
</dbReference>
<dbReference type="PATRIC" id="fig|1423778.4.peg.892"/>
<dbReference type="Proteomes" id="UP000051697">
    <property type="component" value="Unassembled WGS sequence"/>
</dbReference>
<comment type="caution">
    <text evidence="1">The sequence shown here is derived from an EMBL/GenBank/DDBJ whole genome shotgun (WGS) entry which is preliminary data.</text>
</comment>
<dbReference type="Gene3D" id="3.40.50.1820">
    <property type="entry name" value="alpha/beta hydrolase"/>
    <property type="match status" value="1"/>
</dbReference>
<evidence type="ECO:0000313" key="2">
    <source>
        <dbReference type="Proteomes" id="UP000051697"/>
    </source>
</evidence>
<keyword evidence="2" id="KW-1185">Reference proteome</keyword>
<evidence type="ECO:0000313" key="1">
    <source>
        <dbReference type="EMBL" id="KRL55263.1"/>
    </source>
</evidence>
<dbReference type="STRING" id="1423778.FC70_GL000859"/>
<dbReference type="EMBL" id="AZFE01000031">
    <property type="protein sequence ID" value="KRL55263.1"/>
    <property type="molecule type" value="Genomic_DNA"/>
</dbReference>
<dbReference type="SUPFAM" id="SSF53474">
    <property type="entry name" value="alpha/beta-Hydrolases"/>
    <property type="match status" value="1"/>
</dbReference>
<accession>A0A0R1RE79</accession>
<dbReference type="RefSeq" id="WP_057889818.1">
    <property type="nucleotide sequence ID" value="NZ_AZFE01000031.1"/>
</dbReference>
<evidence type="ECO:0008006" key="3">
    <source>
        <dbReference type="Google" id="ProtNLM"/>
    </source>
</evidence>